<dbReference type="FunCoup" id="A0A5E4EJ06">
    <property type="interactions" value="3717"/>
</dbReference>
<feature type="domain" description="Nucleoporin Nup133/Nup155-like N-terminal" evidence="7">
    <location>
        <begin position="54"/>
        <end position="497"/>
    </location>
</feature>
<dbReference type="InterPro" id="IPR042537">
    <property type="entry name" value="Nucleoporin_Nup155_C_2"/>
</dbReference>
<proteinExistence type="inferred from homology"/>
<dbReference type="InParanoid" id="A0A5E4EJ06"/>
<reference evidence="9" key="1">
    <citation type="journal article" date="2020" name="Plant J.">
        <title>Transposons played a major role in the diversification between the closely related almond and peach genomes: results from the almond genome sequence.</title>
        <authorList>
            <person name="Alioto T."/>
            <person name="Alexiou K.G."/>
            <person name="Bardil A."/>
            <person name="Barteri F."/>
            <person name="Castanera R."/>
            <person name="Cruz F."/>
            <person name="Dhingra A."/>
            <person name="Duval H."/>
            <person name="Fernandez I Marti A."/>
            <person name="Frias L."/>
            <person name="Galan B."/>
            <person name="Garcia J.L."/>
            <person name="Howad W."/>
            <person name="Gomez-Garrido J."/>
            <person name="Gut M."/>
            <person name="Julca I."/>
            <person name="Morata J."/>
            <person name="Puigdomenech P."/>
            <person name="Ribeca P."/>
            <person name="Rubio Cabetas M.J."/>
            <person name="Vlasova A."/>
            <person name="Wirthensohn M."/>
            <person name="Garcia-Mas J."/>
            <person name="Gabaldon T."/>
            <person name="Casacuberta J.M."/>
            <person name="Arus P."/>
        </authorList>
    </citation>
    <scope>NUCLEOTIDE SEQUENCE [LARGE SCALE GENOMIC DNA]</scope>
    <source>
        <strain evidence="9">cv. Texas</strain>
    </source>
</reference>
<evidence type="ECO:0000259" key="6">
    <source>
        <dbReference type="Pfam" id="PF03177"/>
    </source>
</evidence>
<dbReference type="GO" id="GO:0036228">
    <property type="term" value="P:protein localization to nuclear inner membrane"/>
    <property type="evidence" value="ECO:0007669"/>
    <property type="project" value="TreeGrafter"/>
</dbReference>
<evidence type="ECO:0000256" key="4">
    <source>
        <dbReference type="ARBA" id="ARBA00023242"/>
    </source>
</evidence>
<evidence type="ECO:0000259" key="7">
    <source>
        <dbReference type="Pfam" id="PF08801"/>
    </source>
</evidence>
<dbReference type="Gene3D" id="1.25.40.440">
    <property type="entry name" value="Nucleoporin, helical domain, central subdomain"/>
    <property type="match status" value="1"/>
</dbReference>
<evidence type="ECO:0000256" key="1">
    <source>
        <dbReference type="ARBA" id="ARBA00004123"/>
    </source>
</evidence>
<evidence type="ECO:0000256" key="5">
    <source>
        <dbReference type="SAM" id="MobiDB-lite"/>
    </source>
</evidence>
<gene>
    <name evidence="8" type="ORF">ALMOND_2B014262</name>
</gene>
<evidence type="ECO:0000256" key="2">
    <source>
        <dbReference type="ARBA" id="ARBA00007373"/>
    </source>
</evidence>
<dbReference type="Gene3D" id="1.20.58.1780">
    <property type="match status" value="1"/>
</dbReference>
<dbReference type="InterPro" id="IPR004870">
    <property type="entry name" value="Nucleoporin_Nup155"/>
</dbReference>
<dbReference type="InterPro" id="IPR007187">
    <property type="entry name" value="Nucleoporin_Nup133/Nup155_C"/>
</dbReference>
<accession>A0A5E4EJ06</accession>
<dbReference type="GO" id="GO:0006606">
    <property type="term" value="P:protein import into nucleus"/>
    <property type="evidence" value="ECO:0007669"/>
    <property type="project" value="TreeGrafter"/>
</dbReference>
<dbReference type="Pfam" id="PF03177">
    <property type="entry name" value="Nucleoporin_C"/>
    <property type="match status" value="1"/>
</dbReference>
<evidence type="ECO:0000256" key="3">
    <source>
        <dbReference type="ARBA" id="ARBA00022448"/>
    </source>
</evidence>
<dbReference type="Proteomes" id="UP000327085">
    <property type="component" value="Chromosome 1"/>
</dbReference>
<dbReference type="InterPro" id="IPR014908">
    <property type="entry name" value="Nucleoporin_Nup133/Nup155_N"/>
</dbReference>
<dbReference type="EMBL" id="CABIKO010000011">
    <property type="protein sequence ID" value="VVA14591.1"/>
    <property type="molecule type" value="Genomic_DNA"/>
</dbReference>
<dbReference type="Pfam" id="PF08801">
    <property type="entry name" value="Nucleoporin_N"/>
    <property type="match status" value="1"/>
</dbReference>
<name>A0A5E4EJ06_PRUDU</name>
<feature type="domain" description="Nucleoporin Nup133/Nup155-like C-terminal" evidence="6">
    <location>
        <begin position="649"/>
        <end position="1407"/>
    </location>
</feature>
<dbReference type="PANTHER" id="PTHR10350:SF6">
    <property type="entry name" value="NUCLEAR PORE COMPLEX PROTEIN NUP155"/>
    <property type="match status" value="1"/>
</dbReference>
<dbReference type="InterPro" id="IPR042538">
    <property type="entry name" value="Nucleoporin_Nup155_C_3"/>
</dbReference>
<dbReference type="Gene3D" id="1.25.40.450">
    <property type="entry name" value="Nucleoporin, helical domain, N-terminal subdomain"/>
    <property type="match status" value="1"/>
</dbReference>
<evidence type="ECO:0000313" key="8">
    <source>
        <dbReference type="EMBL" id="VVA14591.1"/>
    </source>
</evidence>
<feature type="region of interest" description="Disordered" evidence="5">
    <location>
        <begin position="300"/>
        <end position="322"/>
    </location>
</feature>
<evidence type="ECO:0000313" key="9">
    <source>
        <dbReference type="Proteomes" id="UP000327085"/>
    </source>
</evidence>
<dbReference type="InterPro" id="IPR042533">
    <property type="entry name" value="Nucleoporin_Nup155_C_1"/>
</dbReference>
<comment type="subcellular location">
    <subcellularLocation>
        <location evidence="1">Nucleus</location>
    </subcellularLocation>
</comment>
<feature type="compositionally biased region" description="Polar residues" evidence="5">
    <location>
        <begin position="309"/>
        <end position="322"/>
    </location>
</feature>
<dbReference type="GO" id="GO:0044611">
    <property type="term" value="C:nuclear pore inner ring"/>
    <property type="evidence" value="ECO:0007669"/>
    <property type="project" value="TreeGrafter"/>
</dbReference>
<dbReference type="FunFam" id="1.20.120.1880:FF:000002">
    <property type="entry name" value="Nuclear pore complex protein NUP155"/>
    <property type="match status" value="1"/>
</dbReference>
<dbReference type="GO" id="GO:0017056">
    <property type="term" value="F:structural constituent of nuclear pore"/>
    <property type="evidence" value="ECO:0007669"/>
    <property type="project" value="InterPro"/>
</dbReference>
<sequence>MSWEDEIVMRDVTNAGLIVSDRIGREVASQLDLEEALEASRYASHPYSTHPREWPPLVEVVDTWELPGVLIERYNAAGGEGNSLCGIFPEIRRAWASVDNSLFLWRFDKWDGQCPEYSGEDQAICAVGLAKSKPGVFVEAIQYLLILATPVELILVGVCCSGGADGTDPYAEVSLQPLPEYTVPSDGITMTCITCTDKGRIFLAGRDGHIYELHYTTGSGWQKRCRKVCLTAGLGSVISRWVVPNLFKFGAVDPIIEMVFDNERHILYARTEEMKLQVFIVGQNVDGPLKKVAEERNLINQRDAHYGGRQSTGPRGPNRSTKSSIVCISPLSTLESKSLHLVAVLSDGRRMYLTTSPSSGNLGGFNTNHKPSCLKVVTTRPSPPLGVGGGLAFGSMSLAGRPQNDDLSLKVEAAYYSAGTLVLSDSSPPTMASLLLVSRDSSTQSAGSSTLGTSSRSSRALRESVSSLPVEGRMLFVADVFPLPDTATTVQSLYSEIEYGGYEGSDESCEKVTGKLWARGDLSIQHILPRRRVVVFSTMGMMEIVFNRPVDILRRLFETNIPRSIVEEFFNRFGAGEAAAMCLMLAARIVHSETLISNVVSQKAAEAFEDPRLVGMPQLEGSNALSNTRTAAGGFSMGQVVQEAEPVFSGAHEGLCLCSARLLFPIWELPVVVVKGGLGSADAMSENGLVVCRLSLEAMQVLENKIRSLEKFLKSRRNQRRGLYGCVAGLGDVTGSILYGIGSELSGGDHSMVRNLFGAYSRNTESNDGGMSNKRQRLPYSPAELAAMEVRAMECIRQLLLRSSEALFLLQLLSQHHVTRLVQGFDANLRQALVQMTFHQLVCSEEGDHLATRLISALMEYYTGPDGRGAVNDISGRLREGCPSYYKESDYKFFLAVECLERAAVIPDPEEKENLAREAFNFLSKVPESADLRTVCKRFEDLRFYEAVVRLPLQKAQALDPAGDAFSDQIDAAVRQHARAQREQCYEIVISALRSLKGEPSQREFGSPLRPAAMRSALDPVSRNKYISQIVQLGIQSPDRLFHDYLYHAMIDMGLENELLEYGGPDLVPFLQSAGREPIQEVRAVSAVTSAASPISYSGTAIPFNQAKYSDLLARYYVLKRQHLLAAHVLLRLAERRSTDSGDVPTLDQRYHYLSNAVLQAKNASNSEGLVGSTRGAYDDGLLDLLEGKLAVLRFQIKIKEELEASASRIEALPGASEPVQSGTVPISTLSGDANLANIAREKAKELSLDLKSITQLYNEYALPFELWEICLEMLYFAYYSGDADSSVVRDTWARLIDQALSRGGIAEACSVLKRVGSHIYPGDGAGLPLDTLCLHLEKAALERLESGVESVGDEDVARALLAACKGAIEPVLNTYDQLLTSGAILPSPNLRLRLLRSVLVVLREWAMSVFAQRMGTSATGASLILGGTFSLEQTSGINQGVRDKISSAANRYMTEVRRLALPQSQTEAVFHGFRELEESLISPFSFDRF</sequence>
<dbReference type="GO" id="GO:0000972">
    <property type="term" value="P:transcription-dependent tethering of RNA polymerase II gene DNA at nuclear periphery"/>
    <property type="evidence" value="ECO:0007669"/>
    <property type="project" value="TreeGrafter"/>
</dbReference>
<dbReference type="GO" id="GO:0006405">
    <property type="term" value="P:RNA export from nucleus"/>
    <property type="evidence" value="ECO:0007669"/>
    <property type="project" value="TreeGrafter"/>
</dbReference>
<dbReference type="Gramene" id="VVA14591">
    <property type="protein sequence ID" value="VVA14591"/>
    <property type="gene ID" value="Prudul26B014262"/>
</dbReference>
<dbReference type="PANTHER" id="PTHR10350">
    <property type="entry name" value="NUCLEAR PORE COMPLEX PROTEIN NUP155"/>
    <property type="match status" value="1"/>
</dbReference>
<keyword evidence="4" id="KW-0539">Nucleus</keyword>
<keyword evidence="3" id="KW-0813">Transport</keyword>
<dbReference type="OMA" id="SWAPFQK"/>
<dbReference type="FunFam" id="1.25.40.440:FF:000002">
    <property type="entry name" value="Nuclear pore complex protein NUP155"/>
    <property type="match status" value="1"/>
</dbReference>
<protein>
    <submittedName>
        <fullName evidence="8">PREDICTED: nuclear pore complex</fullName>
    </submittedName>
</protein>
<comment type="similarity">
    <text evidence="2">Belongs to the non-repetitive/WGA-negative nucleoporin family.</text>
</comment>
<dbReference type="FunFam" id="1.25.40.450:FF:000003">
    <property type="entry name" value="Nuclear pore complex protein NUP155"/>
    <property type="match status" value="1"/>
</dbReference>
<dbReference type="Gene3D" id="1.20.120.1880">
    <property type="entry name" value="Nucleoporin, helical C-terminal domain"/>
    <property type="match status" value="1"/>
</dbReference>
<organism evidence="8 9">
    <name type="scientific">Prunus dulcis</name>
    <name type="common">Almond</name>
    <name type="synonym">Amygdalus dulcis</name>
    <dbReference type="NCBI Taxonomy" id="3755"/>
    <lineage>
        <taxon>Eukaryota</taxon>
        <taxon>Viridiplantae</taxon>
        <taxon>Streptophyta</taxon>
        <taxon>Embryophyta</taxon>
        <taxon>Tracheophyta</taxon>
        <taxon>Spermatophyta</taxon>
        <taxon>Magnoliopsida</taxon>
        <taxon>eudicotyledons</taxon>
        <taxon>Gunneridae</taxon>
        <taxon>Pentapetalae</taxon>
        <taxon>rosids</taxon>
        <taxon>fabids</taxon>
        <taxon>Rosales</taxon>
        <taxon>Rosaceae</taxon>
        <taxon>Amygdaloideae</taxon>
        <taxon>Amygdaleae</taxon>
        <taxon>Prunus</taxon>
    </lineage>
</organism>